<organism evidence="2">
    <name type="scientific">Gaeumannomyces tritici (strain R3-111a-1)</name>
    <name type="common">Wheat and barley take-all root rot fungus</name>
    <name type="synonym">Gaeumannomyces graminis var. tritici</name>
    <dbReference type="NCBI Taxonomy" id="644352"/>
    <lineage>
        <taxon>Eukaryota</taxon>
        <taxon>Fungi</taxon>
        <taxon>Dikarya</taxon>
        <taxon>Ascomycota</taxon>
        <taxon>Pezizomycotina</taxon>
        <taxon>Sordariomycetes</taxon>
        <taxon>Sordariomycetidae</taxon>
        <taxon>Magnaporthales</taxon>
        <taxon>Magnaporthaceae</taxon>
        <taxon>Gaeumannomyces</taxon>
    </lineage>
</organism>
<dbReference type="AlphaFoldDB" id="J3NN91"/>
<dbReference type="EnsemblFungi" id="EJT77643">
    <property type="protein sequence ID" value="EJT77643"/>
    <property type="gene ID" value="GGTG_02748"/>
</dbReference>
<feature type="domain" description="Heterokaryon incompatibility" evidence="1">
    <location>
        <begin position="23"/>
        <end position="109"/>
    </location>
</feature>
<dbReference type="Proteomes" id="UP000006039">
    <property type="component" value="Unassembled WGS sequence"/>
</dbReference>
<name>J3NN91_GAET3</name>
<dbReference type="Pfam" id="PF06985">
    <property type="entry name" value="HET"/>
    <property type="match status" value="1"/>
</dbReference>
<protein>
    <recommendedName>
        <fullName evidence="1">Heterokaryon incompatibility domain-containing protein</fullName>
    </recommendedName>
</protein>
<dbReference type="OrthoDB" id="674604at2759"/>
<reference evidence="2" key="3">
    <citation type="submission" date="2010-09" db="EMBL/GenBank/DDBJ databases">
        <title>Annotation of Gaeumannomyces graminis var. tritici R3-111a-1.</title>
        <authorList>
            <consortium name="The Broad Institute Genome Sequencing Platform"/>
            <person name="Ma L.-J."/>
            <person name="Dead R."/>
            <person name="Young S.K."/>
            <person name="Zeng Q."/>
            <person name="Gargeya S."/>
            <person name="Fitzgerald M."/>
            <person name="Haas B."/>
            <person name="Abouelleil A."/>
            <person name="Alvarado L."/>
            <person name="Arachchi H.M."/>
            <person name="Berlin A."/>
            <person name="Brown A."/>
            <person name="Chapman S.B."/>
            <person name="Chen Z."/>
            <person name="Dunbar C."/>
            <person name="Freedman E."/>
            <person name="Gearin G."/>
            <person name="Gellesch M."/>
            <person name="Goldberg J."/>
            <person name="Griggs A."/>
            <person name="Gujja S."/>
            <person name="Heiman D."/>
            <person name="Howarth C."/>
            <person name="Larson L."/>
            <person name="Lui A."/>
            <person name="MacDonald P.J.P."/>
            <person name="Mehta T."/>
            <person name="Montmayeur A."/>
            <person name="Murphy C."/>
            <person name="Neiman D."/>
            <person name="Pearson M."/>
            <person name="Priest M."/>
            <person name="Roberts A."/>
            <person name="Saif S."/>
            <person name="Shea T."/>
            <person name="Shenoy N."/>
            <person name="Sisk P."/>
            <person name="Stolte C."/>
            <person name="Sykes S."/>
            <person name="Yandava C."/>
            <person name="Wortman J."/>
            <person name="Nusbaum C."/>
            <person name="Birren B."/>
        </authorList>
    </citation>
    <scope>NUCLEOTIDE SEQUENCE</scope>
    <source>
        <strain evidence="2">R3-111a-1</strain>
    </source>
</reference>
<reference evidence="3" key="5">
    <citation type="submission" date="2018-04" db="UniProtKB">
        <authorList>
            <consortium name="EnsemblFungi"/>
        </authorList>
    </citation>
    <scope>IDENTIFICATION</scope>
    <source>
        <strain evidence="3">R3-111a-1</strain>
    </source>
</reference>
<evidence type="ECO:0000313" key="4">
    <source>
        <dbReference type="Proteomes" id="UP000006039"/>
    </source>
</evidence>
<dbReference type="InterPro" id="IPR010730">
    <property type="entry name" value="HET"/>
</dbReference>
<reference evidence="4" key="1">
    <citation type="submission" date="2010-07" db="EMBL/GenBank/DDBJ databases">
        <title>The genome sequence of Gaeumannomyces graminis var. tritici strain R3-111a-1.</title>
        <authorList>
            <consortium name="The Broad Institute Genome Sequencing Platform"/>
            <person name="Ma L.-J."/>
            <person name="Dead R."/>
            <person name="Young S."/>
            <person name="Zeng Q."/>
            <person name="Koehrsen M."/>
            <person name="Alvarado L."/>
            <person name="Berlin A."/>
            <person name="Chapman S.B."/>
            <person name="Chen Z."/>
            <person name="Freedman E."/>
            <person name="Gellesch M."/>
            <person name="Goldberg J."/>
            <person name="Griggs A."/>
            <person name="Gujja S."/>
            <person name="Heilman E.R."/>
            <person name="Heiman D."/>
            <person name="Hepburn T."/>
            <person name="Howarth C."/>
            <person name="Jen D."/>
            <person name="Larson L."/>
            <person name="Mehta T."/>
            <person name="Neiman D."/>
            <person name="Pearson M."/>
            <person name="Roberts A."/>
            <person name="Saif S."/>
            <person name="Shea T."/>
            <person name="Shenoy N."/>
            <person name="Sisk P."/>
            <person name="Stolte C."/>
            <person name="Sykes S."/>
            <person name="Walk T."/>
            <person name="White J."/>
            <person name="Yandava C."/>
            <person name="Haas B."/>
            <person name="Nusbaum C."/>
            <person name="Birren B."/>
        </authorList>
    </citation>
    <scope>NUCLEOTIDE SEQUENCE [LARGE SCALE GENOMIC DNA]</scope>
    <source>
        <strain evidence="4">R3-111a-1</strain>
    </source>
</reference>
<dbReference type="EMBL" id="GL385396">
    <property type="protein sequence ID" value="EJT77643.1"/>
    <property type="molecule type" value="Genomic_DNA"/>
</dbReference>
<proteinExistence type="predicted"/>
<dbReference type="VEuPathDB" id="FungiDB:GGTG_02748"/>
<gene>
    <name evidence="3" type="primary">20343206</name>
    <name evidence="2" type="ORF">GGTG_02748</name>
</gene>
<keyword evidence="4" id="KW-1185">Reference proteome</keyword>
<dbReference type="eggNOG" id="ENOG502SHG8">
    <property type="taxonomic scope" value="Eukaryota"/>
</dbReference>
<evidence type="ECO:0000313" key="2">
    <source>
        <dbReference type="EMBL" id="EJT77643.1"/>
    </source>
</evidence>
<evidence type="ECO:0000313" key="3">
    <source>
        <dbReference type="EnsemblFungi" id="EJT77643"/>
    </source>
</evidence>
<dbReference type="PANTHER" id="PTHR10622:SF10">
    <property type="entry name" value="HET DOMAIN-CONTAINING PROTEIN"/>
    <property type="match status" value="1"/>
</dbReference>
<dbReference type="STRING" id="644352.J3NN91"/>
<sequence>MYLINTNTYRLREFQDLAEVPPYAILSHTWGTDEVLFKDMQGDSNSAKAKNGYRKVEGMCKKALAHGYDYAWIDSCCIDKSSSAELSEAINSMFLWYKEAAVCYAYIEDMPAPKSRGLTRAEVVDHLRRSRWFGRGWTLQELLAPATVIFYDSAWRNVGTKAGFAIDISEFTNIHLTALLRPDELSAFSVAQRMSWAAGRTTTRVEDRAYSLFGLFDVNLPPLYGERDKAFLRLQQEIIKQNPDLSILCWDSLPRYGPSVLPKPPYSLFAASPDDFEHCKSIDSGLMSRVGAIATVQDLHIIDANVISIAEMVSAELDEPGGRSLPPDELFSDSGHVRRYVLHLASDHRRGITYGIYLKKIQPCRFTRDLALPIFTIGPGDTVTSRATKWLADTLQRDVFISMQPDSPQRRDPATDGVYLPFLNLMPWWIKGNPFDLTPLDCVRRLGFHPTGDQCIVLALSVPVDKTSVDVLLVLTWEQGWVGQLMTGAEHPKAYKYFLKRSRSEQLLRYKIPSSTGIAYIPGYTISEICGEQWKISVSVTDEAELLPHVSETGLVYVAELWVEKIGSGERFKVESL</sequence>
<dbReference type="HOGENOM" id="CLU_472549_0_0_1"/>
<dbReference type="PANTHER" id="PTHR10622">
    <property type="entry name" value="HET DOMAIN-CONTAINING PROTEIN"/>
    <property type="match status" value="1"/>
</dbReference>
<dbReference type="RefSeq" id="XP_009218788.1">
    <property type="nucleotide sequence ID" value="XM_009220524.1"/>
</dbReference>
<evidence type="ECO:0000259" key="1">
    <source>
        <dbReference type="Pfam" id="PF06985"/>
    </source>
</evidence>
<accession>J3NN91</accession>
<reference evidence="2" key="2">
    <citation type="submission" date="2010-07" db="EMBL/GenBank/DDBJ databases">
        <authorList>
            <consortium name="The Broad Institute Genome Sequencing Platform"/>
            <consortium name="Broad Institute Genome Sequencing Center for Infectious Disease"/>
            <person name="Ma L.-J."/>
            <person name="Dead R."/>
            <person name="Young S."/>
            <person name="Zeng Q."/>
            <person name="Koehrsen M."/>
            <person name="Alvarado L."/>
            <person name="Berlin A."/>
            <person name="Chapman S.B."/>
            <person name="Chen Z."/>
            <person name="Freedman E."/>
            <person name="Gellesch M."/>
            <person name="Goldberg J."/>
            <person name="Griggs A."/>
            <person name="Gujja S."/>
            <person name="Heilman E.R."/>
            <person name="Heiman D."/>
            <person name="Hepburn T."/>
            <person name="Howarth C."/>
            <person name="Jen D."/>
            <person name="Larson L."/>
            <person name="Mehta T."/>
            <person name="Neiman D."/>
            <person name="Pearson M."/>
            <person name="Roberts A."/>
            <person name="Saif S."/>
            <person name="Shea T."/>
            <person name="Shenoy N."/>
            <person name="Sisk P."/>
            <person name="Stolte C."/>
            <person name="Sykes S."/>
            <person name="Walk T."/>
            <person name="White J."/>
            <person name="Yandava C."/>
            <person name="Haas B."/>
            <person name="Nusbaum C."/>
            <person name="Birren B."/>
        </authorList>
    </citation>
    <scope>NUCLEOTIDE SEQUENCE</scope>
    <source>
        <strain evidence="2">R3-111a-1</strain>
    </source>
</reference>
<dbReference type="GeneID" id="20343206"/>
<reference evidence="3" key="4">
    <citation type="journal article" date="2015" name="G3 (Bethesda)">
        <title>Genome sequences of three phytopathogenic species of the Magnaporthaceae family of fungi.</title>
        <authorList>
            <person name="Okagaki L.H."/>
            <person name="Nunes C.C."/>
            <person name="Sailsbery J."/>
            <person name="Clay B."/>
            <person name="Brown D."/>
            <person name="John T."/>
            <person name="Oh Y."/>
            <person name="Young N."/>
            <person name="Fitzgerald M."/>
            <person name="Haas B.J."/>
            <person name="Zeng Q."/>
            <person name="Young S."/>
            <person name="Adiconis X."/>
            <person name="Fan L."/>
            <person name="Levin J.Z."/>
            <person name="Mitchell T.K."/>
            <person name="Okubara P.A."/>
            <person name="Farman M.L."/>
            <person name="Kohn L.M."/>
            <person name="Birren B."/>
            <person name="Ma L.-J."/>
            <person name="Dean R.A."/>
        </authorList>
    </citation>
    <scope>NUCLEOTIDE SEQUENCE</scope>
    <source>
        <strain evidence="3">R3-111a-1</strain>
    </source>
</reference>